<organism evidence="2 3">
    <name type="scientific">Bifidobacterium hapali</name>
    <dbReference type="NCBI Taxonomy" id="1630172"/>
    <lineage>
        <taxon>Bacteria</taxon>
        <taxon>Bacillati</taxon>
        <taxon>Actinomycetota</taxon>
        <taxon>Actinomycetes</taxon>
        <taxon>Bifidobacteriales</taxon>
        <taxon>Bifidobacteriaceae</taxon>
        <taxon>Bifidobacterium</taxon>
    </lineage>
</organism>
<dbReference type="AlphaFoldDB" id="A0A261FXM1"/>
<gene>
    <name evidence="2" type="ORF">BHAP_1447</name>
</gene>
<keyword evidence="3" id="KW-1185">Reference proteome</keyword>
<protein>
    <submittedName>
        <fullName evidence="2">Serine/threonine protein phosphatase</fullName>
    </submittedName>
</protein>
<comment type="caution">
    <text evidence="2">The sequence shown here is derived from an EMBL/GenBank/DDBJ whole genome shotgun (WGS) entry which is preliminary data.</text>
</comment>
<dbReference type="OrthoDB" id="9816081at2"/>
<dbReference type="PANTHER" id="PTHR32440">
    <property type="entry name" value="PHOSPHATASE DCR2-RELATED-RELATED"/>
    <property type="match status" value="1"/>
</dbReference>
<proteinExistence type="predicted"/>
<dbReference type="Pfam" id="PF00149">
    <property type="entry name" value="Metallophos"/>
    <property type="match status" value="1"/>
</dbReference>
<sequence>MTELNHDRAQGGEEQRPLSVSARLGRLQFHNSGKFRILQLADIQDGPNVAKDTIKLIAAALDAARPDLVVFTGNQIAGYDTAFAATFRKRRWTPAKTSRPDQLDATRALVRKEIAAFLKPLVDRGIPFAVTYGNHDFQCGLDNAQLDSIYREFPGCLNVVPDDSTADKSAADDSDIVKTGTIEVVSETDRTQSSGGTYAIPTAQAAPMSGLPDQRVYPFAPGTFALPVMDVDRTRTVLALVVADSGDYSPEGGYARPDQRTLNFLYSVPEMLGAKSLVFQHMPVPQYYDLLKVAERNAPGAIQGYRAYESQYYVLDESKTQPGSYLGEGISCPDYDGREFAMLRDGGYFGIVAGHDHRNGFVGESGGLMMVATPTCGFGSYGPAPEQRAARLFEFDIRHPYNPRTQLLEFGDLVGKPSSRKAYAYDIASVKADSEGMNLLHKKTLWSRIRAALRR</sequence>
<accession>A0A261FXM1</accession>
<feature type="domain" description="Calcineurin-like phosphoesterase" evidence="1">
    <location>
        <begin position="35"/>
        <end position="164"/>
    </location>
</feature>
<reference evidence="2 3" key="1">
    <citation type="journal article" date="2017" name="BMC Genomics">
        <title>Comparative genomic and phylogenomic analyses of the Bifidobacteriaceae family.</title>
        <authorList>
            <person name="Lugli G.A."/>
            <person name="Milani C."/>
            <person name="Turroni F."/>
            <person name="Duranti S."/>
            <person name="Mancabelli L."/>
            <person name="Mangifesta M."/>
            <person name="Ferrario C."/>
            <person name="Modesto M."/>
            <person name="Mattarelli P."/>
            <person name="Jiri K."/>
            <person name="van Sinderen D."/>
            <person name="Ventura M."/>
        </authorList>
    </citation>
    <scope>NUCLEOTIDE SEQUENCE [LARGE SCALE GENOMIC DNA]</scope>
    <source>
        <strain evidence="2 3">DSM 100202</strain>
    </source>
</reference>
<name>A0A261FXM1_9BIFI</name>
<dbReference type="GO" id="GO:0016788">
    <property type="term" value="F:hydrolase activity, acting on ester bonds"/>
    <property type="evidence" value="ECO:0007669"/>
    <property type="project" value="TreeGrafter"/>
</dbReference>
<dbReference type="PANTHER" id="PTHR32440:SF11">
    <property type="entry name" value="METALLOPHOSPHOESTERASE DOMAIN-CONTAINING PROTEIN"/>
    <property type="match status" value="1"/>
</dbReference>
<dbReference type="RefSeq" id="WP_094730058.1">
    <property type="nucleotide sequence ID" value="NZ_MWWY01000026.1"/>
</dbReference>
<evidence type="ECO:0000313" key="2">
    <source>
        <dbReference type="EMBL" id="OZG63944.1"/>
    </source>
</evidence>
<dbReference type="InterPro" id="IPR029052">
    <property type="entry name" value="Metallo-depent_PP-like"/>
</dbReference>
<dbReference type="Gene3D" id="3.60.21.10">
    <property type="match status" value="1"/>
</dbReference>
<dbReference type="InterPro" id="IPR004843">
    <property type="entry name" value="Calcineurin-like_PHP"/>
</dbReference>
<evidence type="ECO:0000313" key="3">
    <source>
        <dbReference type="Proteomes" id="UP000216074"/>
    </source>
</evidence>
<dbReference type="Proteomes" id="UP000216074">
    <property type="component" value="Unassembled WGS sequence"/>
</dbReference>
<dbReference type="SUPFAM" id="SSF56300">
    <property type="entry name" value="Metallo-dependent phosphatases"/>
    <property type="match status" value="1"/>
</dbReference>
<evidence type="ECO:0000259" key="1">
    <source>
        <dbReference type="Pfam" id="PF00149"/>
    </source>
</evidence>
<dbReference type="GO" id="GO:0005737">
    <property type="term" value="C:cytoplasm"/>
    <property type="evidence" value="ECO:0007669"/>
    <property type="project" value="TreeGrafter"/>
</dbReference>
<dbReference type="EMBL" id="MWWY01000026">
    <property type="protein sequence ID" value="OZG63944.1"/>
    <property type="molecule type" value="Genomic_DNA"/>
</dbReference>